<proteinExistence type="predicted"/>
<dbReference type="EMBL" id="UGTW01000001">
    <property type="protein sequence ID" value="SUC17437.1"/>
    <property type="molecule type" value="Genomic_DNA"/>
</dbReference>
<dbReference type="RefSeq" id="WP_115370848.1">
    <property type="nucleotide sequence ID" value="NZ_UGTW01000001.1"/>
</dbReference>
<evidence type="ECO:0000313" key="1">
    <source>
        <dbReference type="EMBL" id="SUC17437.1"/>
    </source>
</evidence>
<accession>A0A379FCZ5</accession>
<sequence>MTRLQKLTAFLRANLPESVFATEFSSEMDEVVFSMAHDEQGEDEAGKKQYQILTQEYDAVIAWGRWPYREIDVRYIPVLIEAWRQELETDFTEPDFDEEPPKMDVDVIDDYIAVVVVTIKLSDAIVLKEDENGIVPFDDKRWSLANPEVLFAENIDVIPRGVK</sequence>
<evidence type="ECO:0000313" key="2">
    <source>
        <dbReference type="Proteomes" id="UP000254331"/>
    </source>
</evidence>
<dbReference type="InterPro" id="IPR009678">
    <property type="entry name" value="Phage_tail_completion_R"/>
</dbReference>
<organism evidence="1 2">
    <name type="scientific">Proteus vulgaris</name>
    <dbReference type="NCBI Taxonomy" id="585"/>
    <lineage>
        <taxon>Bacteria</taxon>
        <taxon>Pseudomonadati</taxon>
        <taxon>Pseudomonadota</taxon>
        <taxon>Gammaproteobacteria</taxon>
        <taxon>Enterobacterales</taxon>
        <taxon>Morganellaceae</taxon>
        <taxon>Proteus</taxon>
    </lineage>
</organism>
<name>A0A379FCZ5_PROVU</name>
<dbReference type="Pfam" id="PF06891">
    <property type="entry name" value="P2_Phage_GpR"/>
    <property type="match status" value="1"/>
</dbReference>
<protein>
    <submittedName>
        <fullName evidence="1">P2 phage tail completion protein R (GpR)</fullName>
    </submittedName>
</protein>
<reference evidence="1 2" key="1">
    <citation type="submission" date="2018-06" db="EMBL/GenBank/DDBJ databases">
        <authorList>
            <consortium name="Pathogen Informatics"/>
            <person name="Doyle S."/>
        </authorList>
    </citation>
    <scope>NUCLEOTIDE SEQUENCE [LARGE SCALE GENOMIC DNA]</scope>
    <source>
        <strain evidence="1 2">NCTC10376</strain>
    </source>
</reference>
<dbReference type="Proteomes" id="UP000254331">
    <property type="component" value="Unassembled WGS sequence"/>
</dbReference>
<dbReference type="AlphaFoldDB" id="A0A379FCZ5"/>
<gene>
    <name evidence="1" type="ORF">NCTC10376_03380</name>
</gene>